<comment type="subcellular location">
    <subcellularLocation>
        <location evidence="1 10">Cell inner membrane</location>
        <topology evidence="1 10">Single-pass membrane protein</topology>
        <orientation evidence="1 10">Periplasmic side</orientation>
    </subcellularLocation>
</comment>
<evidence type="ECO:0000256" key="8">
    <source>
        <dbReference type="ARBA" id="ARBA00022989"/>
    </source>
</evidence>
<dbReference type="NCBIfam" id="TIGR01352">
    <property type="entry name" value="tonB_Cterm"/>
    <property type="match status" value="1"/>
</dbReference>
<organism evidence="13 14">
    <name type="scientific">Ferrimonas gelatinilytica</name>
    <dbReference type="NCBI Taxonomy" id="1255257"/>
    <lineage>
        <taxon>Bacteria</taxon>
        <taxon>Pseudomonadati</taxon>
        <taxon>Pseudomonadota</taxon>
        <taxon>Gammaproteobacteria</taxon>
        <taxon>Alteromonadales</taxon>
        <taxon>Ferrimonadaceae</taxon>
        <taxon>Ferrimonas</taxon>
    </lineage>
</organism>
<feature type="signal peptide" evidence="11">
    <location>
        <begin position="1"/>
        <end position="22"/>
    </location>
</feature>
<gene>
    <name evidence="13" type="ORF">GCM10025772_20420</name>
</gene>
<feature type="chain" id="PRO_5045949918" description="Protein TonB" evidence="11">
    <location>
        <begin position="23"/>
        <end position="358"/>
    </location>
</feature>
<keyword evidence="14" id="KW-1185">Reference proteome</keyword>
<evidence type="ECO:0000256" key="6">
    <source>
        <dbReference type="ARBA" id="ARBA00022692"/>
    </source>
</evidence>
<dbReference type="InterPro" id="IPR003538">
    <property type="entry name" value="TonB"/>
</dbReference>
<reference evidence="14" key="1">
    <citation type="journal article" date="2019" name="Int. J. Syst. Evol. Microbiol.">
        <title>The Global Catalogue of Microorganisms (GCM) 10K type strain sequencing project: providing services to taxonomists for standard genome sequencing and annotation.</title>
        <authorList>
            <consortium name="The Broad Institute Genomics Platform"/>
            <consortium name="The Broad Institute Genome Sequencing Center for Infectious Disease"/>
            <person name="Wu L."/>
            <person name="Ma J."/>
        </authorList>
    </citation>
    <scope>NUCLEOTIDE SEQUENCE [LARGE SCALE GENOMIC DNA]</scope>
    <source>
        <strain evidence="14">JCM 18720</strain>
    </source>
</reference>
<keyword evidence="5 10" id="KW-0997">Cell inner membrane</keyword>
<dbReference type="SUPFAM" id="SSF48452">
    <property type="entry name" value="TPR-like"/>
    <property type="match status" value="1"/>
</dbReference>
<evidence type="ECO:0000256" key="1">
    <source>
        <dbReference type="ARBA" id="ARBA00004383"/>
    </source>
</evidence>
<evidence type="ECO:0000259" key="12">
    <source>
        <dbReference type="PROSITE" id="PS52015"/>
    </source>
</evidence>
<name>A0ABP9S881_9GAMM</name>
<accession>A0ABP9S881</accession>
<comment type="caution">
    <text evidence="13">The sequence shown here is derived from an EMBL/GenBank/DDBJ whole genome shotgun (WGS) entry which is preliminary data.</text>
</comment>
<keyword evidence="11" id="KW-0732">Signal</keyword>
<keyword evidence="8" id="KW-1133">Transmembrane helix</keyword>
<evidence type="ECO:0000313" key="13">
    <source>
        <dbReference type="EMBL" id="GAA5192098.1"/>
    </source>
</evidence>
<evidence type="ECO:0000256" key="10">
    <source>
        <dbReference type="RuleBase" id="RU362123"/>
    </source>
</evidence>
<evidence type="ECO:0000313" key="14">
    <source>
        <dbReference type="Proteomes" id="UP001501600"/>
    </source>
</evidence>
<evidence type="ECO:0000256" key="9">
    <source>
        <dbReference type="ARBA" id="ARBA00023136"/>
    </source>
</evidence>
<evidence type="ECO:0000256" key="2">
    <source>
        <dbReference type="ARBA" id="ARBA00006555"/>
    </source>
</evidence>
<comment type="similarity">
    <text evidence="2 10">Belongs to the TonB family.</text>
</comment>
<protein>
    <recommendedName>
        <fullName evidence="10">Protein TonB</fullName>
    </recommendedName>
</protein>
<evidence type="ECO:0000256" key="3">
    <source>
        <dbReference type="ARBA" id="ARBA00022448"/>
    </source>
</evidence>
<dbReference type="PANTHER" id="PTHR33446:SF14">
    <property type="entry name" value="PROTEIN TONB"/>
    <property type="match status" value="1"/>
</dbReference>
<dbReference type="InterPro" id="IPR011990">
    <property type="entry name" value="TPR-like_helical_dom_sf"/>
</dbReference>
<dbReference type="PROSITE" id="PS52015">
    <property type="entry name" value="TONB_CTD"/>
    <property type="match status" value="1"/>
</dbReference>
<dbReference type="Proteomes" id="UP001501600">
    <property type="component" value="Unassembled WGS sequence"/>
</dbReference>
<evidence type="ECO:0000256" key="4">
    <source>
        <dbReference type="ARBA" id="ARBA00022475"/>
    </source>
</evidence>
<feature type="domain" description="TonB C-terminal" evidence="12">
    <location>
        <begin position="268"/>
        <end position="358"/>
    </location>
</feature>
<sequence>MKSQWILIPLLSATLLGSPLRAQEPGSDALMQHYHAYQSALAAGDPAEAEQQVAQAYRIALETLGPEHDNTINLAFNWGNSLLALERKDEAHSAFEAALTSLEAVDGNEALTLLDPLVGQARASEDDKEAITLLERAIEIADEQGTSLQRAAAQVAGFDRLSHSLSGQRKAWRWMDQALETYRAELPENALERVKAEFKMGQIEMARGRKKTAIQHFGTVVEAFSDLSFDYPYELAAHARLVELYEAVGKRDLATPHCQAIGNMVPWSDAQEQTPLVRIAPDYPIAAARRRLEGHVVVEFTIDEQGFVQDPEVKESEGHKAFAKETLKALKQWRYAPKFDQGKPVPARTSVEMKFALE</sequence>
<keyword evidence="3 10" id="KW-0813">Transport</keyword>
<proteinExistence type="inferred from homology"/>
<evidence type="ECO:0000256" key="7">
    <source>
        <dbReference type="ARBA" id="ARBA00022927"/>
    </source>
</evidence>
<dbReference type="PRINTS" id="PR01374">
    <property type="entry name" value="TONBPROTEIN"/>
</dbReference>
<dbReference type="RefSeq" id="WP_345316960.1">
    <property type="nucleotide sequence ID" value="NZ_BAABLF010000013.1"/>
</dbReference>
<dbReference type="Pfam" id="PF03544">
    <property type="entry name" value="TonB_C"/>
    <property type="match status" value="1"/>
</dbReference>
<dbReference type="InterPro" id="IPR037682">
    <property type="entry name" value="TonB_C"/>
</dbReference>
<dbReference type="InterPro" id="IPR006260">
    <property type="entry name" value="TonB/TolA_C"/>
</dbReference>
<evidence type="ECO:0000256" key="11">
    <source>
        <dbReference type="SAM" id="SignalP"/>
    </source>
</evidence>
<dbReference type="InterPro" id="IPR051045">
    <property type="entry name" value="TonB-dependent_transducer"/>
</dbReference>
<dbReference type="PANTHER" id="PTHR33446">
    <property type="entry name" value="PROTEIN TONB-RELATED"/>
    <property type="match status" value="1"/>
</dbReference>
<dbReference type="EMBL" id="BAABLF010000013">
    <property type="protein sequence ID" value="GAA5192098.1"/>
    <property type="molecule type" value="Genomic_DNA"/>
</dbReference>
<keyword evidence="6" id="KW-0812">Transmembrane</keyword>
<keyword evidence="9" id="KW-0472">Membrane</keyword>
<keyword evidence="10" id="KW-0735">Signal-anchor</keyword>
<dbReference type="SUPFAM" id="SSF74653">
    <property type="entry name" value="TolA/TonB C-terminal domain"/>
    <property type="match status" value="1"/>
</dbReference>
<comment type="function">
    <text evidence="10">Interacts with outer membrane receptor proteins that carry out high-affinity binding and energy dependent uptake into the periplasmic space of specific substrates. It could act to transduce energy from the cytoplasmic membrane to specific energy-requiring processes in the outer membrane, resulting in the release into the periplasm of ligands bound by these outer membrane proteins.</text>
</comment>
<dbReference type="Gene3D" id="1.25.40.10">
    <property type="entry name" value="Tetratricopeptide repeat domain"/>
    <property type="match status" value="2"/>
</dbReference>
<evidence type="ECO:0000256" key="5">
    <source>
        <dbReference type="ARBA" id="ARBA00022519"/>
    </source>
</evidence>
<keyword evidence="7 10" id="KW-0653">Protein transport</keyword>
<dbReference type="Gene3D" id="3.30.1150.10">
    <property type="match status" value="1"/>
</dbReference>
<keyword evidence="4 10" id="KW-1003">Cell membrane</keyword>
<dbReference type="Pfam" id="PF13424">
    <property type="entry name" value="TPR_12"/>
    <property type="match status" value="1"/>
</dbReference>